<evidence type="ECO:0000313" key="2">
    <source>
        <dbReference type="EMBL" id="WWC89089.1"/>
    </source>
</evidence>
<evidence type="ECO:0000313" key="3">
    <source>
        <dbReference type="Proteomes" id="UP001355207"/>
    </source>
</evidence>
<proteinExistence type="predicted"/>
<gene>
    <name evidence="2" type="ORF">L201_004007</name>
</gene>
<sequence>MLVKHPEYAIFYLLDWSTGQLVGRVPPGEDEEYNDWTTLDLWVVADNYLIGIDTPFNGTSNYGVGSTCEQDTTCLTVIRLDCNLNHDMDKCIPVLVLEIYSNHHEEFLQLVKQMANLFWEDELRWDRPDYIHTDLDLMYNWPSNMLIIESYINSPEKVEGLLRISIPMDTIKEMVSNSAFSRLDNSSSELDPEMKDHPNTRRLQLSK</sequence>
<dbReference type="RefSeq" id="XP_066075852.1">
    <property type="nucleotide sequence ID" value="XM_066219755.1"/>
</dbReference>
<dbReference type="EMBL" id="CP144102">
    <property type="protein sequence ID" value="WWC89089.1"/>
    <property type="molecule type" value="Genomic_DNA"/>
</dbReference>
<protein>
    <recommendedName>
        <fullName evidence="4">Restriction endonuclease domain-containing protein</fullName>
    </recommendedName>
</protein>
<keyword evidence="3" id="KW-1185">Reference proteome</keyword>
<feature type="region of interest" description="Disordered" evidence="1">
    <location>
        <begin position="183"/>
        <end position="207"/>
    </location>
</feature>
<accession>A0AAX4JW43</accession>
<dbReference type="Proteomes" id="UP001355207">
    <property type="component" value="Chromosome 5"/>
</dbReference>
<dbReference type="GeneID" id="91094677"/>
<reference evidence="2 3" key="1">
    <citation type="submission" date="2024-01" db="EMBL/GenBank/DDBJ databases">
        <title>Comparative genomics of Cryptococcus and Kwoniella reveals pathogenesis evolution and contrasting modes of karyotype evolution via chromosome fusion or intercentromeric recombination.</title>
        <authorList>
            <person name="Coelho M.A."/>
            <person name="David-Palma M."/>
            <person name="Shea T."/>
            <person name="Bowers K."/>
            <person name="McGinley-Smith S."/>
            <person name="Mohammad A.W."/>
            <person name="Gnirke A."/>
            <person name="Yurkov A.M."/>
            <person name="Nowrousian M."/>
            <person name="Sun S."/>
            <person name="Cuomo C.A."/>
            <person name="Heitman J."/>
        </authorList>
    </citation>
    <scope>NUCLEOTIDE SEQUENCE [LARGE SCALE GENOMIC DNA]</scope>
    <source>
        <strain evidence="2 3">CBS 6074</strain>
    </source>
</reference>
<dbReference type="AlphaFoldDB" id="A0AAX4JW43"/>
<evidence type="ECO:0000256" key="1">
    <source>
        <dbReference type="SAM" id="MobiDB-lite"/>
    </source>
</evidence>
<organism evidence="2 3">
    <name type="scientific">Kwoniella dendrophila CBS 6074</name>
    <dbReference type="NCBI Taxonomy" id="1295534"/>
    <lineage>
        <taxon>Eukaryota</taxon>
        <taxon>Fungi</taxon>
        <taxon>Dikarya</taxon>
        <taxon>Basidiomycota</taxon>
        <taxon>Agaricomycotina</taxon>
        <taxon>Tremellomycetes</taxon>
        <taxon>Tremellales</taxon>
        <taxon>Cryptococcaceae</taxon>
        <taxon>Kwoniella</taxon>
    </lineage>
</organism>
<name>A0AAX4JW43_9TREE</name>
<evidence type="ECO:0008006" key="4">
    <source>
        <dbReference type="Google" id="ProtNLM"/>
    </source>
</evidence>